<dbReference type="RefSeq" id="XP_038744396.1">
    <property type="nucleotide sequence ID" value="XM_038890346.1"/>
</dbReference>
<dbReference type="GO" id="GO:0005524">
    <property type="term" value="F:ATP binding"/>
    <property type="evidence" value="ECO:0007669"/>
    <property type="project" value="InterPro"/>
</dbReference>
<keyword evidence="2" id="KW-0723">Serine/threonine-protein kinase</keyword>
<dbReference type="GeneID" id="62163420"/>
<name>A0A9P6LJJ0_9PEZI</name>
<dbReference type="InterPro" id="IPR011009">
    <property type="entry name" value="Kinase-like_dom_sf"/>
</dbReference>
<gene>
    <name evidence="2" type="ORF">CkaCkLH20_07629</name>
</gene>
<dbReference type="EMBL" id="JAATWM020000024">
    <property type="protein sequence ID" value="KAF9874935.1"/>
    <property type="molecule type" value="Genomic_DNA"/>
</dbReference>
<reference evidence="2" key="2">
    <citation type="submission" date="2020-11" db="EMBL/GenBank/DDBJ databases">
        <title>Whole genome sequencing of Colletotrichum sp.</title>
        <authorList>
            <person name="Li H."/>
        </authorList>
    </citation>
    <scope>NUCLEOTIDE SEQUENCE</scope>
    <source>
        <strain evidence="2">CkLH20</strain>
    </source>
</reference>
<dbReference type="Pfam" id="PF00069">
    <property type="entry name" value="Pkinase"/>
    <property type="match status" value="1"/>
</dbReference>
<dbReference type="InterPro" id="IPR051681">
    <property type="entry name" value="Ser/Thr_Kinases-Pseudokinases"/>
</dbReference>
<reference evidence="2" key="1">
    <citation type="submission" date="2020-03" db="EMBL/GenBank/DDBJ databases">
        <authorList>
            <person name="He L."/>
        </authorList>
    </citation>
    <scope>NUCLEOTIDE SEQUENCE</scope>
    <source>
        <strain evidence="2">CkLH20</strain>
    </source>
</reference>
<keyword evidence="2" id="KW-0808">Transferase</keyword>
<comment type="caution">
    <text evidence="2">The sequence shown here is derived from an EMBL/GenBank/DDBJ whole genome shotgun (WGS) entry which is preliminary data.</text>
</comment>
<proteinExistence type="predicted"/>
<dbReference type="Proteomes" id="UP000781932">
    <property type="component" value="Unassembled WGS sequence"/>
</dbReference>
<dbReference type="Gene3D" id="1.10.510.10">
    <property type="entry name" value="Transferase(Phosphotransferase) domain 1"/>
    <property type="match status" value="1"/>
</dbReference>
<dbReference type="InterPro" id="IPR000719">
    <property type="entry name" value="Prot_kinase_dom"/>
</dbReference>
<keyword evidence="3" id="KW-1185">Reference proteome</keyword>
<evidence type="ECO:0000313" key="3">
    <source>
        <dbReference type="Proteomes" id="UP000781932"/>
    </source>
</evidence>
<dbReference type="AlphaFoldDB" id="A0A9P6LJJ0"/>
<dbReference type="SUPFAM" id="SSF56112">
    <property type="entry name" value="Protein kinase-like (PK-like)"/>
    <property type="match status" value="1"/>
</dbReference>
<dbReference type="GO" id="GO:0004674">
    <property type="term" value="F:protein serine/threonine kinase activity"/>
    <property type="evidence" value="ECO:0007669"/>
    <property type="project" value="UniProtKB-KW"/>
</dbReference>
<sequence length="259" mass="28951">MPGTPQPDPVDPAPPVNKVETATIKQKGELVAVGATSFVELLPDGDILKRPFPSNIHGNDRRREITTEAYVYDRLGPHRYLLQKKKWDPETCSLTLEYMPNGTLADYLAAHPDVSLERRKQWAVEAAGCVQLLHLALIYHCDIGPQNFLLDDRLGLKIIDFSGSSTDGSPTGIEPGFRYHDELSRGPSFKLDIFSLGSTMYFIMAGKHPFAELEDDEVIARFRARDFPDLTDVPLASVIQKCWSREVESVDDVINLLTV</sequence>
<protein>
    <submittedName>
        <fullName evidence="2">Serine/threonine protein kinase</fullName>
    </submittedName>
</protein>
<feature type="domain" description="Protein kinase" evidence="1">
    <location>
        <begin position="1"/>
        <end position="259"/>
    </location>
</feature>
<evidence type="ECO:0000313" key="2">
    <source>
        <dbReference type="EMBL" id="KAF9874935.1"/>
    </source>
</evidence>
<accession>A0A9P6LJJ0</accession>
<dbReference type="PROSITE" id="PS50011">
    <property type="entry name" value="PROTEIN_KINASE_DOM"/>
    <property type="match status" value="1"/>
</dbReference>
<keyword evidence="2" id="KW-0418">Kinase</keyword>
<evidence type="ECO:0000259" key="1">
    <source>
        <dbReference type="PROSITE" id="PS50011"/>
    </source>
</evidence>
<organism evidence="2 3">
    <name type="scientific">Colletotrichum karsti</name>
    <dbReference type="NCBI Taxonomy" id="1095194"/>
    <lineage>
        <taxon>Eukaryota</taxon>
        <taxon>Fungi</taxon>
        <taxon>Dikarya</taxon>
        <taxon>Ascomycota</taxon>
        <taxon>Pezizomycotina</taxon>
        <taxon>Sordariomycetes</taxon>
        <taxon>Hypocreomycetidae</taxon>
        <taxon>Glomerellales</taxon>
        <taxon>Glomerellaceae</taxon>
        <taxon>Colletotrichum</taxon>
        <taxon>Colletotrichum boninense species complex</taxon>
    </lineage>
</organism>
<dbReference type="OrthoDB" id="1668230at2759"/>
<dbReference type="PANTHER" id="PTHR44329">
    <property type="entry name" value="SERINE/THREONINE-PROTEIN KINASE TNNI3K-RELATED"/>
    <property type="match status" value="1"/>
</dbReference>